<organism evidence="2 3">
    <name type="scientific">Tegillarca granosa</name>
    <name type="common">Malaysian cockle</name>
    <name type="synonym">Anadara granosa</name>
    <dbReference type="NCBI Taxonomy" id="220873"/>
    <lineage>
        <taxon>Eukaryota</taxon>
        <taxon>Metazoa</taxon>
        <taxon>Spiralia</taxon>
        <taxon>Lophotrochozoa</taxon>
        <taxon>Mollusca</taxon>
        <taxon>Bivalvia</taxon>
        <taxon>Autobranchia</taxon>
        <taxon>Pteriomorphia</taxon>
        <taxon>Arcoida</taxon>
        <taxon>Arcoidea</taxon>
        <taxon>Arcidae</taxon>
        <taxon>Tegillarca</taxon>
    </lineage>
</organism>
<accession>A0ABQ9E5I6</accession>
<gene>
    <name evidence="2" type="ORF">KUTeg_023761</name>
</gene>
<feature type="signal peptide" evidence="1">
    <location>
        <begin position="1"/>
        <end position="17"/>
    </location>
</feature>
<evidence type="ECO:0000313" key="2">
    <source>
        <dbReference type="EMBL" id="KAJ8299701.1"/>
    </source>
</evidence>
<dbReference type="Proteomes" id="UP001217089">
    <property type="component" value="Unassembled WGS sequence"/>
</dbReference>
<proteinExistence type="predicted"/>
<evidence type="ECO:0000313" key="3">
    <source>
        <dbReference type="Proteomes" id="UP001217089"/>
    </source>
</evidence>
<protein>
    <submittedName>
        <fullName evidence="2">Uncharacterized protein</fullName>
    </submittedName>
</protein>
<evidence type="ECO:0000256" key="1">
    <source>
        <dbReference type="SAM" id="SignalP"/>
    </source>
</evidence>
<dbReference type="EMBL" id="JARBDR010000921">
    <property type="protein sequence ID" value="KAJ8299701.1"/>
    <property type="molecule type" value="Genomic_DNA"/>
</dbReference>
<sequence>MFVRFLFSVLWFVYCETLQDNFVQIDLRDGRVSGFSPYISFVEPPRPGRSGTCSQQVVLKIDFSSKYHGAKIFLDYNEPPRLWTLDISDSPTGDGYGGDNGTTSNMAETQIHNKQLRVYGNLLPGHMDASSNGGLLITTIDDFVKKGSRTKIDISDERIEWKSGKHKDFIESKFLYTLSGQQPTYGLMDYNVYIGLNRVVAGNFRSGSGLCRVSISLYSLPEPSEI</sequence>
<feature type="chain" id="PRO_5046458186" evidence="1">
    <location>
        <begin position="18"/>
        <end position="226"/>
    </location>
</feature>
<reference evidence="2 3" key="1">
    <citation type="submission" date="2022-12" db="EMBL/GenBank/DDBJ databases">
        <title>Chromosome-level genome of Tegillarca granosa.</title>
        <authorList>
            <person name="Kim J."/>
        </authorList>
    </citation>
    <scope>NUCLEOTIDE SEQUENCE [LARGE SCALE GENOMIC DNA]</scope>
    <source>
        <strain evidence="2">Teg-2019</strain>
        <tissue evidence="2">Adductor muscle</tissue>
    </source>
</reference>
<name>A0ABQ9E5I6_TEGGR</name>
<comment type="caution">
    <text evidence="2">The sequence shown here is derived from an EMBL/GenBank/DDBJ whole genome shotgun (WGS) entry which is preliminary data.</text>
</comment>
<keyword evidence="3" id="KW-1185">Reference proteome</keyword>
<keyword evidence="1" id="KW-0732">Signal</keyword>